<evidence type="ECO:0000313" key="4">
    <source>
        <dbReference type="Proteomes" id="UP000316079"/>
    </source>
</evidence>
<dbReference type="GO" id="GO:0030719">
    <property type="term" value="P:P granule organization"/>
    <property type="evidence" value="ECO:0007669"/>
    <property type="project" value="UniProtKB-ARBA"/>
</dbReference>
<evidence type="ECO:0000313" key="3">
    <source>
        <dbReference type="EMBL" id="TRY58196.1"/>
    </source>
</evidence>
<dbReference type="InterPro" id="IPR050621">
    <property type="entry name" value="Tudor_domain_containing"/>
</dbReference>
<dbReference type="InterPro" id="IPR002999">
    <property type="entry name" value="Tudor"/>
</dbReference>
<keyword evidence="1" id="KW-0221">Differentiation</keyword>
<accession>A0A553MYC0</accession>
<dbReference type="SUPFAM" id="SSF63748">
    <property type="entry name" value="Tudor/PWWP/MBT"/>
    <property type="match status" value="3"/>
</dbReference>
<dbReference type="EMBL" id="SRMA01027202">
    <property type="protein sequence ID" value="TRY58196.1"/>
    <property type="molecule type" value="Genomic_DNA"/>
</dbReference>
<sequence>MERLATKVAEESRLLDAKLDNCKGNMCLAKYFCDGEWYRAQVYPVQSPQHVNVFFVDYGNKQVSEKSNVAAIPKRAVDLLLTPMQALRCSLLNVPESEHLPNVNKWLEMEVLNKSFSARFITCDDNGHFLCDLYDGSLHINEMVKDLMGKSSTAESGPSFSKPAKEPKVDNSKAVLCKANRLDKVKPVVKHKTKPKKTPPKMHKNLQTSKLQIKPCPPKRVPLHQSLPKLDDLPPLGIKPGSRLLGFVSHWNSAKSFFIQMDDDEPKILQMCERLNSTEFKNTKENVANEMKIGDLVAAQYEEDMALYRAVITNVSNSGLLAVEFIDYGNTATVNRSSVYKLTNPFLSHPRLSTPCTHANLDSFGNDECFKEKTADKPLMVEFLQQLQTKWKVSIEFVDDCAQENSKTLNSDEYQTKDVAKCQTVSSILDDLPEVLAPLPDVHLVPGTSCLVMSEEKKKWCRAEIVDCDLSSVLLNLVDNGQYAVLSRQDACQMKKLPEALIELPKVTYHCLLRGVKPNGPDWSDEAIVFFQNSMCNRSLQIHFGQQVSETQWEVDIIAGNQNLAKELVDLDHAVNIDNNNTLGVKFQHEQGSNIESDQEAISWFGTDSTTSEKATEDQHPLEQVALNHLTQSAVLGPTENTKLHLPSGIKQCALM</sequence>
<dbReference type="Gene3D" id="2.40.50.90">
    <property type="match status" value="3"/>
</dbReference>
<reference evidence="3 4" key="1">
    <citation type="journal article" date="2019" name="Sci. Data">
        <title>Hybrid genome assembly and annotation of Danionella translucida.</title>
        <authorList>
            <person name="Kadobianskyi M."/>
            <person name="Schulze L."/>
            <person name="Schuelke M."/>
            <person name="Judkewitz B."/>
        </authorList>
    </citation>
    <scope>NUCLEOTIDE SEQUENCE [LARGE SCALE GENOMIC DNA]</scope>
    <source>
        <strain evidence="3 4">Bolton</strain>
    </source>
</reference>
<dbReference type="PANTHER" id="PTHR22948">
    <property type="entry name" value="TUDOR DOMAIN CONTAINING PROTEIN"/>
    <property type="match status" value="1"/>
</dbReference>
<name>A0A553MYC0_9TELE</name>
<feature type="domain" description="Tudor" evidence="2">
    <location>
        <begin position="290"/>
        <end position="349"/>
    </location>
</feature>
<organism evidence="3 4">
    <name type="scientific">Danionella cerebrum</name>
    <dbReference type="NCBI Taxonomy" id="2873325"/>
    <lineage>
        <taxon>Eukaryota</taxon>
        <taxon>Metazoa</taxon>
        <taxon>Chordata</taxon>
        <taxon>Craniata</taxon>
        <taxon>Vertebrata</taxon>
        <taxon>Euteleostomi</taxon>
        <taxon>Actinopterygii</taxon>
        <taxon>Neopterygii</taxon>
        <taxon>Teleostei</taxon>
        <taxon>Ostariophysi</taxon>
        <taxon>Cypriniformes</taxon>
        <taxon>Danionidae</taxon>
        <taxon>Danioninae</taxon>
        <taxon>Danionella</taxon>
    </lineage>
</organism>
<evidence type="ECO:0000259" key="2">
    <source>
        <dbReference type="PROSITE" id="PS50304"/>
    </source>
</evidence>
<comment type="caution">
    <text evidence="3">The sequence shown here is derived from an EMBL/GenBank/DDBJ whole genome shotgun (WGS) entry which is preliminary data.</text>
</comment>
<dbReference type="SMART" id="SM00333">
    <property type="entry name" value="TUDOR"/>
    <property type="match status" value="3"/>
</dbReference>
<dbReference type="PROSITE" id="PS50304">
    <property type="entry name" value="TUDOR"/>
    <property type="match status" value="2"/>
</dbReference>
<dbReference type="OrthoDB" id="9995375at2759"/>
<proteinExistence type="predicted"/>
<dbReference type="Pfam" id="PF00567">
    <property type="entry name" value="TUDOR"/>
    <property type="match status" value="3"/>
</dbReference>
<dbReference type="AlphaFoldDB" id="A0A553MYC0"/>
<dbReference type="Proteomes" id="UP000316079">
    <property type="component" value="Unassembled WGS sequence"/>
</dbReference>
<feature type="domain" description="Tudor" evidence="2">
    <location>
        <begin position="20"/>
        <end position="79"/>
    </location>
</feature>
<dbReference type="FunFam" id="2.30.30.140:FF:000018">
    <property type="entry name" value="Serine/threonine-protein kinase 31"/>
    <property type="match status" value="1"/>
</dbReference>
<dbReference type="STRING" id="623744.A0A553MYC0"/>
<dbReference type="Gene3D" id="2.30.30.140">
    <property type="match status" value="2"/>
</dbReference>
<dbReference type="InterPro" id="IPR035437">
    <property type="entry name" value="SNase_OB-fold_sf"/>
</dbReference>
<protein>
    <recommendedName>
        <fullName evidence="2">Tudor domain-containing protein</fullName>
    </recommendedName>
</protein>
<gene>
    <name evidence="3" type="ORF">DNTS_017407</name>
</gene>
<keyword evidence="4" id="KW-1185">Reference proteome</keyword>
<evidence type="ECO:0000256" key="1">
    <source>
        <dbReference type="ARBA" id="ARBA00022782"/>
    </source>
</evidence>
<dbReference type="PANTHER" id="PTHR22948:SF74">
    <property type="entry name" value="SI:DKEYP-93D12.1"/>
    <property type="match status" value="1"/>
</dbReference>